<gene>
    <name evidence="1" type="ORF">ILYODFUR_028414</name>
</gene>
<reference evidence="1 2" key="1">
    <citation type="submission" date="2021-06" db="EMBL/GenBank/DDBJ databases">
        <authorList>
            <person name="Palmer J.M."/>
        </authorList>
    </citation>
    <scope>NUCLEOTIDE SEQUENCE [LARGE SCALE GENOMIC DNA]</scope>
    <source>
        <strain evidence="2">if_2019</strain>
        <tissue evidence="1">Muscle</tissue>
    </source>
</reference>
<proteinExistence type="predicted"/>
<accession>A0ABV0UJZ0</accession>
<organism evidence="1 2">
    <name type="scientific">Ilyodon furcidens</name>
    <name type="common">goldbreast splitfin</name>
    <dbReference type="NCBI Taxonomy" id="33524"/>
    <lineage>
        <taxon>Eukaryota</taxon>
        <taxon>Metazoa</taxon>
        <taxon>Chordata</taxon>
        <taxon>Craniata</taxon>
        <taxon>Vertebrata</taxon>
        <taxon>Euteleostomi</taxon>
        <taxon>Actinopterygii</taxon>
        <taxon>Neopterygii</taxon>
        <taxon>Teleostei</taxon>
        <taxon>Neoteleostei</taxon>
        <taxon>Acanthomorphata</taxon>
        <taxon>Ovalentaria</taxon>
        <taxon>Atherinomorphae</taxon>
        <taxon>Cyprinodontiformes</taxon>
        <taxon>Goodeidae</taxon>
        <taxon>Ilyodon</taxon>
    </lineage>
</organism>
<evidence type="ECO:0000313" key="1">
    <source>
        <dbReference type="EMBL" id="MEQ2245470.1"/>
    </source>
</evidence>
<dbReference type="EMBL" id="JAHRIQ010073392">
    <property type="protein sequence ID" value="MEQ2245470.1"/>
    <property type="molecule type" value="Genomic_DNA"/>
</dbReference>
<keyword evidence="2" id="KW-1185">Reference proteome</keyword>
<sequence>MFCSNFKDNLEENKRKQPNMILHDGGIPEKIVCSGSAPLEHEYSQSSLNLNWRIPADCLFFFTDCWHYHIRAQISHLPQESFSFLHNSSILKYVKCEQEVLVVHFGRSM</sequence>
<name>A0ABV0UJZ0_9TELE</name>
<dbReference type="Proteomes" id="UP001482620">
    <property type="component" value="Unassembled WGS sequence"/>
</dbReference>
<evidence type="ECO:0000313" key="2">
    <source>
        <dbReference type="Proteomes" id="UP001482620"/>
    </source>
</evidence>
<protein>
    <submittedName>
        <fullName evidence="1">Uncharacterized protein</fullName>
    </submittedName>
</protein>
<comment type="caution">
    <text evidence="1">The sequence shown here is derived from an EMBL/GenBank/DDBJ whole genome shotgun (WGS) entry which is preliminary data.</text>
</comment>